<protein>
    <submittedName>
        <fullName evidence="1">Uncharacterized protein</fullName>
    </submittedName>
</protein>
<sequence>MNSTNCPALAWIDSDAQLTCQPSELLGLMRSPSVTGEEHLDSRYVWPSGTPKLPPTHEATDDYSMAITGENDQFRFNLTPFNAGVWVIANNPAGRAIMDHWTRVYVDSASAFWKPPKNASGTLTESRWTCVHPALPGKAAVQCNFAGEDYEQGAFVRFVLSMPELRYHIRTVPWEILQSSHPHPLVHHFLGPDDTYKKPGIHKFAKYLSPRYGGYAAFGDDLLAVSDAESDPRIREEARLKKLNAIVWGGIRVINASTGCIPLDPETRSNFLKPSIGARLGSPGQRKLGYFGCEGNRTAGLSDLRIFVTGACSVELKCSEFTPPVWCSTDTSSAQTDLNSSILARQRRHYCRCPEQPSVFRTPPFIISSSRGRFERANSMAQRLGFRNAVLVNSSSFNPQERPNCTVSNATLAVSAAHSYAWEVVARMESRRVAIFDDEIIVPTREAAVMRQDLLRATNGTAASIIILGRLRTRKLSPYAYIVSPGAARILRSLFLQLHACEDSSGPIRRFCKAQAAGCVYAESSVKELSLRNGLGVVRRALHLGGVR</sequence>
<gene>
    <name evidence="1" type="ORF">PCAR00345_LOCUS24905</name>
</gene>
<proteinExistence type="predicted"/>
<dbReference type="EMBL" id="HBIZ01039049">
    <property type="protein sequence ID" value="CAE0772293.1"/>
    <property type="molecule type" value="Transcribed_RNA"/>
</dbReference>
<reference evidence="1" key="1">
    <citation type="submission" date="2021-01" db="EMBL/GenBank/DDBJ databases">
        <authorList>
            <person name="Corre E."/>
            <person name="Pelletier E."/>
            <person name="Niang G."/>
            <person name="Scheremetjew M."/>
            <person name="Finn R."/>
            <person name="Kale V."/>
            <person name="Holt S."/>
            <person name="Cochrane G."/>
            <person name="Meng A."/>
            <person name="Brown T."/>
            <person name="Cohen L."/>
        </authorList>
    </citation>
    <scope>NUCLEOTIDE SEQUENCE</scope>
    <source>
        <strain evidence="1">CCMP645</strain>
    </source>
</reference>
<dbReference type="AlphaFoldDB" id="A0A7S4BP46"/>
<evidence type="ECO:0000313" key="1">
    <source>
        <dbReference type="EMBL" id="CAE0772293.1"/>
    </source>
</evidence>
<accession>A0A7S4BP46</accession>
<organism evidence="1">
    <name type="scientific">Chrysotila carterae</name>
    <name type="common">Marine alga</name>
    <name type="synonym">Syracosphaera carterae</name>
    <dbReference type="NCBI Taxonomy" id="13221"/>
    <lineage>
        <taxon>Eukaryota</taxon>
        <taxon>Haptista</taxon>
        <taxon>Haptophyta</taxon>
        <taxon>Prymnesiophyceae</taxon>
        <taxon>Isochrysidales</taxon>
        <taxon>Isochrysidaceae</taxon>
        <taxon>Chrysotila</taxon>
    </lineage>
</organism>
<name>A0A7S4BP46_CHRCT</name>